<dbReference type="Proteomes" id="UP001445335">
    <property type="component" value="Unassembled WGS sequence"/>
</dbReference>
<keyword evidence="2" id="KW-1185">Reference proteome</keyword>
<dbReference type="AlphaFoldDB" id="A0AAW1R2C6"/>
<dbReference type="EMBL" id="JALJOU010000054">
    <property type="protein sequence ID" value="KAK9827958.1"/>
    <property type="molecule type" value="Genomic_DNA"/>
</dbReference>
<dbReference type="SUPFAM" id="SSF159501">
    <property type="entry name" value="EreA/ChaN-like"/>
    <property type="match status" value="1"/>
</dbReference>
<dbReference type="PANTHER" id="PTHR31299:SF0">
    <property type="entry name" value="ESTERASE, PUTATIVE (AFU_ORTHOLOGUE AFUA_1G05850)-RELATED"/>
    <property type="match status" value="1"/>
</dbReference>
<gene>
    <name evidence="1" type="ORF">WJX81_001161</name>
</gene>
<dbReference type="PANTHER" id="PTHR31299">
    <property type="entry name" value="ESTERASE, PUTATIVE (AFU_ORTHOLOGUE AFUA_1G05850)-RELATED"/>
    <property type="match status" value="1"/>
</dbReference>
<sequence>MASGLIQKSYTCGVRPARRRIGLDFRSGPAPLTRELAGPLLERAIGVIYKPRTKRLSHCFLAWLPQHFDAALHIDQTSAVHPLDSTWDELPQHRGKLPLTFPFGI</sequence>
<dbReference type="GO" id="GO:0046677">
    <property type="term" value="P:response to antibiotic"/>
    <property type="evidence" value="ECO:0007669"/>
    <property type="project" value="InterPro"/>
</dbReference>
<dbReference type="InterPro" id="IPR007815">
    <property type="entry name" value="Emycin_Estase"/>
</dbReference>
<evidence type="ECO:0000313" key="1">
    <source>
        <dbReference type="EMBL" id="KAK9827958.1"/>
    </source>
</evidence>
<dbReference type="Pfam" id="PF05139">
    <property type="entry name" value="Erythro_esteras"/>
    <property type="match status" value="1"/>
</dbReference>
<evidence type="ECO:0000313" key="2">
    <source>
        <dbReference type="Proteomes" id="UP001445335"/>
    </source>
</evidence>
<organism evidence="1 2">
    <name type="scientific">Elliptochloris bilobata</name>
    <dbReference type="NCBI Taxonomy" id="381761"/>
    <lineage>
        <taxon>Eukaryota</taxon>
        <taxon>Viridiplantae</taxon>
        <taxon>Chlorophyta</taxon>
        <taxon>core chlorophytes</taxon>
        <taxon>Trebouxiophyceae</taxon>
        <taxon>Trebouxiophyceae incertae sedis</taxon>
        <taxon>Elliptochloris clade</taxon>
        <taxon>Elliptochloris</taxon>
    </lineage>
</organism>
<protein>
    <submittedName>
        <fullName evidence="1">Uncharacterized protein</fullName>
    </submittedName>
</protein>
<name>A0AAW1R2C6_9CHLO</name>
<reference evidence="1 2" key="1">
    <citation type="journal article" date="2024" name="Nat. Commun.">
        <title>Phylogenomics reveals the evolutionary origins of lichenization in chlorophyte algae.</title>
        <authorList>
            <person name="Puginier C."/>
            <person name="Libourel C."/>
            <person name="Otte J."/>
            <person name="Skaloud P."/>
            <person name="Haon M."/>
            <person name="Grisel S."/>
            <person name="Petersen M."/>
            <person name="Berrin J.G."/>
            <person name="Delaux P.M."/>
            <person name="Dal Grande F."/>
            <person name="Keller J."/>
        </authorList>
    </citation>
    <scope>NUCLEOTIDE SEQUENCE [LARGE SCALE GENOMIC DNA]</scope>
    <source>
        <strain evidence="1 2">SAG 245.80</strain>
    </source>
</reference>
<dbReference type="Gene3D" id="3.40.1660.10">
    <property type="entry name" value="EreA-like (biosynthetic domain)"/>
    <property type="match status" value="1"/>
</dbReference>
<proteinExistence type="predicted"/>
<dbReference type="InterPro" id="IPR052036">
    <property type="entry name" value="Hydrolase/PRTase-associated"/>
</dbReference>
<comment type="caution">
    <text evidence="1">The sequence shown here is derived from an EMBL/GenBank/DDBJ whole genome shotgun (WGS) entry which is preliminary data.</text>
</comment>
<accession>A0AAW1R2C6</accession>